<proteinExistence type="predicted"/>
<accession>K0KU61</accession>
<name>K0KU61_WICCF</name>
<reference evidence="1 2" key="1">
    <citation type="journal article" date="2012" name="Eukaryot. Cell">
        <title>Draft genome sequence of Wickerhamomyces ciferrii NRRL Y-1031 F-60-10.</title>
        <authorList>
            <person name="Schneider J."/>
            <person name="Andrea H."/>
            <person name="Blom J."/>
            <person name="Jaenicke S."/>
            <person name="Ruckert C."/>
            <person name="Schorsch C."/>
            <person name="Szczepanowski R."/>
            <person name="Farwick M."/>
            <person name="Goesmann A."/>
            <person name="Puhler A."/>
            <person name="Schaffer S."/>
            <person name="Tauch A."/>
            <person name="Kohler T."/>
            <person name="Brinkrolf K."/>
        </authorList>
    </citation>
    <scope>NUCLEOTIDE SEQUENCE [LARGE SCALE GENOMIC DNA]</scope>
    <source>
        <strain evidence="2">ATCC 14091 / BCRC 22168 / CBS 111 / JCM 3599 / NBRC 0793 / NRRL Y-1031 F-60-10</strain>
    </source>
</reference>
<dbReference type="EMBL" id="CAIF01000174">
    <property type="protein sequence ID" value="CCH44959.1"/>
    <property type="molecule type" value="Genomic_DNA"/>
</dbReference>
<evidence type="ECO:0000313" key="1">
    <source>
        <dbReference type="EMBL" id="CCH44959.1"/>
    </source>
</evidence>
<evidence type="ECO:0000313" key="2">
    <source>
        <dbReference type="Proteomes" id="UP000009328"/>
    </source>
</evidence>
<dbReference type="HOGENOM" id="CLU_1526366_0_0_1"/>
<gene>
    <name evidence="1" type="ORF">BN7_4536</name>
</gene>
<comment type="caution">
    <text evidence="1">The sequence shown here is derived from an EMBL/GenBank/DDBJ whole genome shotgun (WGS) entry which is preliminary data.</text>
</comment>
<dbReference type="AlphaFoldDB" id="K0KU61"/>
<protein>
    <submittedName>
        <fullName evidence="1">Uncharacterized protein</fullName>
    </submittedName>
</protein>
<dbReference type="InParanoid" id="K0KU61"/>
<organism evidence="1 2">
    <name type="scientific">Wickerhamomyces ciferrii (strain ATCC 14091 / BCRC 22168 / CBS 111 / JCM 3599 / NBRC 0793 / NRRL Y-1031 F-60-10)</name>
    <name type="common">Yeast</name>
    <name type="synonym">Pichia ciferrii</name>
    <dbReference type="NCBI Taxonomy" id="1206466"/>
    <lineage>
        <taxon>Eukaryota</taxon>
        <taxon>Fungi</taxon>
        <taxon>Dikarya</taxon>
        <taxon>Ascomycota</taxon>
        <taxon>Saccharomycotina</taxon>
        <taxon>Saccharomycetes</taxon>
        <taxon>Phaffomycetales</taxon>
        <taxon>Wickerhamomycetaceae</taxon>
        <taxon>Wickerhamomyces</taxon>
    </lineage>
</organism>
<dbReference type="Proteomes" id="UP000009328">
    <property type="component" value="Unassembled WGS sequence"/>
</dbReference>
<sequence>MLDSLDNLIQLYRHDWEIQKETFKDAKEKTKRQTLIFKDRVETIVGNYRTNAVLDIMDLYINQDHSTRNQPFWMKLIKYNTNYKRRPLIGSSTYKKFKYDATIDDDNQEGLEAGDLLYKAKINKTVSQQLDNVCLELKQYHESDQSSSIYSEVPADKSQYRKIIGDNPYKEEYTYV</sequence>
<keyword evidence="2" id="KW-1185">Reference proteome</keyword>